<organism evidence="1 2">
    <name type="scientific">Eretmocerus hayati</name>
    <dbReference type="NCBI Taxonomy" id="131215"/>
    <lineage>
        <taxon>Eukaryota</taxon>
        <taxon>Metazoa</taxon>
        <taxon>Ecdysozoa</taxon>
        <taxon>Arthropoda</taxon>
        <taxon>Hexapoda</taxon>
        <taxon>Insecta</taxon>
        <taxon>Pterygota</taxon>
        <taxon>Neoptera</taxon>
        <taxon>Endopterygota</taxon>
        <taxon>Hymenoptera</taxon>
        <taxon>Apocrita</taxon>
        <taxon>Proctotrupomorpha</taxon>
        <taxon>Chalcidoidea</taxon>
        <taxon>Aphelinidae</taxon>
        <taxon>Aphelininae</taxon>
        <taxon>Eretmocerus</taxon>
    </lineage>
</organism>
<gene>
    <name evidence="1" type="ORF">QAD02_002564</name>
</gene>
<sequence>MLLENLSKDYHHLEISTIICSSNVDTSHPIDNPSSTLLGRRFTRIEVDDPNKYDAVYLGRDEVTLRIMASSIPIRTWYQSNGSRFCKYTPPQFLWAQKRNHLIEKIRIAVNFGIVISSMDMGEQEKIINMLNCILSKTEKKTYVIFTRNCGLQKLANFCEVPSHWFNLYPP</sequence>
<dbReference type="EMBL" id="CM056743">
    <property type="protein sequence ID" value="KAJ8671305.1"/>
    <property type="molecule type" value="Genomic_DNA"/>
</dbReference>
<evidence type="ECO:0000313" key="2">
    <source>
        <dbReference type="Proteomes" id="UP001239111"/>
    </source>
</evidence>
<proteinExistence type="predicted"/>
<reference evidence="1" key="1">
    <citation type="submission" date="2023-04" db="EMBL/GenBank/DDBJ databases">
        <title>A chromosome-level genome assembly of the parasitoid wasp Eretmocerus hayati.</title>
        <authorList>
            <person name="Zhong Y."/>
            <person name="Liu S."/>
            <person name="Liu Y."/>
        </authorList>
    </citation>
    <scope>NUCLEOTIDE SEQUENCE</scope>
    <source>
        <strain evidence="1">ZJU_SS_LIU_2023</strain>
    </source>
</reference>
<accession>A0ACC2NJA9</accession>
<name>A0ACC2NJA9_9HYME</name>
<comment type="caution">
    <text evidence="1">The sequence shown here is derived from an EMBL/GenBank/DDBJ whole genome shotgun (WGS) entry which is preliminary data.</text>
</comment>
<protein>
    <submittedName>
        <fullName evidence="1">Uncharacterized protein</fullName>
    </submittedName>
</protein>
<evidence type="ECO:0000313" key="1">
    <source>
        <dbReference type="EMBL" id="KAJ8671305.1"/>
    </source>
</evidence>
<keyword evidence="2" id="KW-1185">Reference proteome</keyword>
<dbReference type="Proteomes" id="UP001239111">
    <property type="component" value="Chromosome 3"/>
</dbReference>